<dbReference type="AlphaFoldDB" id="A0A4R2NRF0"/>
<dbReference type="Proteomes" id="UP000294564">
    <property type="component" value="Unassembled WGS sequence"/>
</dbReference>
<reference evidence="1 2" key="1">
    <citation type="submission" date="2019-03" db="EMBL/GenBank/DDBJ databases">
        <title>Genomic Encyclopedia of Type Strains, Phase IV (KMG-IV): sequencing the most valuable type-strain genomes for metagenomic binning, comparative biology and taxonomic classification.</title>
        <authorList>
            <person name="Goeker M."/>
        </authorList>
    </citation>
    <scope>NUCLEOTIDE SEQUENCE [LARGE SCALE GENOMIC DNA]</scope>
    <source>
        <strain evidence="1 2">DSM 14836</strain>
    </source>
</reference>
<proteinExistence type="predicted"/>
<sequence>MNIFQPLNQLVKVLFGFSNSGLRVERIPVYVKNNRSPFNK</sequence>
<protein>
    <submittedName>
        <fullName evidence="1">Uncharacterized protein</fullName>
    </submittedName>
</protein>
<comment type="caution">
    <text evidence="1">The sequence shown here is derived from an EMBL/GenBank/DDBJ whole genome shotgun (WGS) entry which is preliminary data.</text>
</comment>
<evidence type="ECO:0000313" key="1">
    <source>
        <dbReference type="EMBL" id="TCP24387.1"/>
    </source>
</evidence>
<name>A0A4R2NRF0_9FLAO</name>
<keyword evidence="2" id="KW-1185">Reference proteome</keyword>
<dbReference type="RefSeq" id="WP_262708535.1">
    <property type="nucleotide sequence ID" value="NZ_SLXM01000006.1"/>
</dbReference>
<dbReference type="EMBL" id="SLXM01000006">
    <property type="protein sequence ID" value="TCP24387.1"/>
    <property type="molecule type" value="Genomic_DNA"/>
</dbReference>
<accession>A0A4R2NRF0</accession>
<gene>
    <name evidence="1" type="ORF">EV195_106195</name>
</gene>
<organism evidence="1 2">
    <name type="scientific">Tenacibaculum skagerrakense</name>
    <dbReference type="NCBI Taxonomy" id="186571"/>
    <lineage>
        <taxon>Bacteria</taxon>
        <taxon>Pseudomonadati</taxon>
        <taxon>Bacteroidota</taxon>
        <taxon>Flavobacteriia</taxon>
        <taxon>Flavobacteriales</taxon>
        <taxon>Flavobacteriaceae</taxon>
        <taxon>Tenacibaculum</taxon>
    </lineage>
</organism>
<evidence type="ECO:0000313" key="2">
    <source>
        <dbReference type="Proteomes" id="UP000294564"/>
    </source>
</evidence>